<dbReference type="EMBL" id="JAJSOF020000027">
    <property type="protein sequence ID" value="KAJ4433154.1"/>
    <property type="molecule type" value="Genomic_DNA"/>
</dbReference>
<sequence length="127" mass="14702">MKGMKTGGACGQQTAHTSHPHAVTYCMRAHQYWLAVISCGRVKCQELRLRIECAFQQIRNDSGFPERIRSSQQRREQRCVQMHGQHFEHLLQRHVYLFRDDIAAKQVVSDDVGMTDENVNTVLNYVI</sequence>
<organism evidence="1 2">
    <name type="scientific">Periplaneta americana</name>
    <name type="common">American cockroach</name>
    <name type="synonym">Blatta americana</name>
    <dbReference type="NCBI Taxonomy" id="6978"/>
    <lineage>
        <taxon>Eukaryota</taxon>
        <taxon>Metazoa</taxon>
        <taxon>Ecdysozoa</taxon>
        <taxon>Arthropoda</taxon>
        <taxon>Hexapoda</taxon>
        <taxon>Insecta</taxon>
        <taxon>Pterygota</taxon>
        <taxon>Neoptera</taxon>
        <taxon>Polyneoptera</taxon>
        <taxon>Dictyoptera</taxon>
        <taxon>Blattodea</taxon>
        <taxon>Blattoidea</taxon>
        <taxon>Blattidae</taxon>
        <taxon>Blattinae</taxon>
        <taxon>Periplaneta</taxon>
    </lineage>
</organism>
<keyword evidence="2" id="KW-1185">Reference proteome</keyword>
<comment type="caution">
    <text evidence="1">The sequence shown here is derived from an EMBL/GenBank/DDBJ whole genome shotgun (WGS) entry which is preliminary data.</text>
</comment>
<name>A0ABQ8SGB5_PERAM</name>
<protein>
    <submittedName>
        <fullName evidence="1">Uncharacterized protein</fullName>
    </submittedName>
</protein>
<dbReference type="Proteomes" id="UP001148838">
    <property type="component" value="Unassembled WGS sequence"/>
</dbReference>
<evidence type="ECO:0000313" key="1">
    <source>
        <dbReference type="EMBL" id="KAJ4433154.1"/>
    </source>
</evidence>
<reference evidence="1 2" key="1">
    <citation type="journal article" date="2022" name="Allergy">
        <title>Genome assembly and annotation of Periplaneta americana reveal a comprehensive cockroach allergen profile.</title>
        <authorList>
            <person name="Wang L."/>
            <person name="Xiong Q."/>
            <person name="Saelim N."/>
            <person name="Wang L."/>
            <person name="Nong W."/>
            <person name="Wan A.T."/>
            <person name="Shi M."/>
            <person name="Liu X."/>
            <person name="Cao Q."/>
            <person name="Hui J.H.L."/>
            <person name="Sookrung N."/>
            <person name="Leung T.F."/>
            <person name="Tungtrongchitr A."/>
            <person name="Tsui S.K.W."/>
        </authorList>
    </citation>
    <scope>NUCLEOTIDE SEQUENCE [LARGE SCALE GENOMIC DNA]</scope>
    <source>
        <strain evidence="1">PWHHKU_190912</strain>
    </source>
</reference>
<gene>
    <name evidence="1" type="ORF">ANN_15411</name>
</gene>
<evidence type="ECO:0000313" key="2">
    <source>
        <dbReference type="Proteomes" id="UP001148838"/>
    </source>
</evidence>
<proteinExistence type="predicted"/>
<accession>A0ABQ8SGB5</accession>